<evidence type="ECO:0000313" key="7">
    <source>
        <dbReference type="EMBL" id="KZW01474.1"/>
    </source>
</evidence>
<dbReference type="InterPro" id="IPR016135">
    <property type="entry name" value="UBQ-conjugating_enzyme/RWD"/>
</dbReference>
<reference evidence="7 8" key="1">
    <citation type="journal article" date="2016" name="Mol. Biol. Evol.">
        <title>Comparative Genomics of Early-Diverging Mushroom-Forming Fungi Provides Insights into the Origins of Lignocellulose Decay Capabilities.</title>
        <authorList>
            <person name="Nagy L.G."/>
            <person name="Riley R."/>
            <person name="Tritt A."/>
            <person name="Adam C."/>
            <person name="Daum C."/>
            <person name="Floudas D."/>
            <person name="Sun H."/>
            <person name="Yadav J.S."/>
            <person name="Pangilinan J."/>
            <person name="Larsson K.H."/>
            <person name="Matsuura K."/>
            <person name="Barry K."/>
            <person name="Labutti K."/>
            <person name="Kuo R."/>
            <person name="Ohm R.A."/>
            <person name="Bhattacharya S.S."/>
            <person name="Shirouzu T."/>
            <person name="Yoshinaga Y."/>
            <person name="Martin F.M."/>
            <person name="Grigoriev I.V."/>
            <person name="Hibbett D.S."/>
        </authorList>
    </citation>
    <scope>NUCLEOTIDE SEQUENCE [LARGE SCALE GENOMIC DNA]</scope>
    <source>
        <strain evidence="7 8">HHB12029</strain>
    </source>
</reference>
<dbReference type="CDD" id="cd23802">
    <property type="entry name" value="UBCc_UBE2Q"/>
    <property type="match status" value="1"/>
</dbReference>
<dbReference type="PANTHER" id="PTHR21328">
    <property type="entry name" value="POLY ADP-RIBOSE POLYMERASE FAMILY, MEMBER PARP"/>
    <property type="match status" value="1"/>
</dbReference>
<dbReference type="OrthoDB" id="109543at2759"/>
<feature type="region of interest" description="Disordered" evidence="5">
    <location>
        <begin position="139"/>
        <end position="162"/>
    </location>
</feature>
<evidence type="ECO:0000256" key="1">
    <source>
        <dbReference type="ARBA" id="ARBA00022676"/>
    </source>
</evidence>
<dbReference type="SUPFAM" id="SSF56399">
    <property type="entry name" value="ADP-ribosylation"/>
    <property type="match status" value="1"/>
</dbReference>
<dbReference type="InterPro" id="IPR012317">
    <property type="entry name" value="Poly(ADP-ribose)pol_cat_dom"/>
</dbReference>
<keyword evidence="1" id="KW-0328">Glycosyltransferase</keyword>
<evidence type="ECO:0000259" key="6">
    <source>
        <dbReference type="PROSITE" id="PS50127"/>
    </source>
</evidence>
<organism evidence="7 8">
    <name type="scientific">Exidia glandulosa HHB12029</name>
    <dbReference type="NCBI Taxonomy" id="1314781"/>
    <lineage>
        <taxon>Eukaryota</taxon>
        <taxon>Fungi</taxon>
        <taxon>Dikarya</taxon>
        <taxon>Basidiomycota</taxon>
        <taxon>Agaricomycotina</taxon>
        <taxon>Agaricomycetes</taxon>
        <taxon>Auriculariales</taxon>
        <taxon>Exidiaceae</taxon>
        <taxon>Exidia</taxon>
    </lineage>
</organism>
<feature type="compositionally biased region" description="Polar residues" evidence="5">
    <location>
        <begin position="887"/>
        <end position="899"/>
    </location>
</feature>
<feature type="compositionally biased region" description="Acidic residues" evidence="5">
    <location>
        <begin position="142"/>
        <end position="156"/>
    </location>
</feature>
<sequence>MDDDFMDVDDGAEATIPTPKATPILRGRKRFMADLADMKAAVNAGLELDGLKLKGFRQGDEEGSVEFRVIRDGDTLMQLSLQITDTSSYPNDHNYICFALDDIEPDLLPVIEAIGTYPSKPLDVTVPRILKHLARALSGGAPEDEPASQQLEDDSGSEAGVEGYEDYDGDMFASQGTQIDSTATMRALKRDFLDVVGAGYSPGLLRFGGDDFVLSVSVPVLDLNVPTRALVAWDRRLLSASRNLVLLVSGLQARWPAIRADGTLVGMGNGVRFHVGLSPQYKPSTASVTHAVRTFALKDEDLEAEMEPEPEPIDPDMDPWEAEQRAIQREKERIAALPVDDNAFERFSLSSSLDSLMDHQFLAIVRLRLKFGLGWAGAEVLHIMSQQLQCKPEDVYSTHKADLVKADKDEQAQAKKYNLPIDPIRERDDKSHLNLLLLAFCYLVRRLAMCTRYCLVCHRRLDSDYEALKPYVCADKLCTYQYYSLNFGPSIEYEVEANTEVVDLLVSLTYVACQEGQLEAGLPINMGLRVSLPTTGIKSLSAPQWAGNFPGHHGIISQPAPGVTLQAPITEVPKPGMDGLVDFDMMPLEYQRASVVQLLDLLPSIADMKKYLDKARGKGRVRLAKMDPTIPTAAWSVLRWTVASCTAYLEEILDEDDMVHGIDRTWRQFRFSVGAPDAEARFKANVEAAVKEDKNAKKYPSLYAFHGSPLRNWHSIIREGLQLRTPLHGRAYGHGVYFAKDGSVSMGSYAVRGSSKWKNSAMCPTSCVALAEIVNLPGKFVSNNPYFVVAETSWIITRYLLVSTAGYSPQTYGLPAQPDTSNLAARPPRHYVKLDPAHPITLSNKAVQIPEHQQKLQRLVEMRRKEQKELEYDGDDQAVFAAEDITPPQTSKPTPSAKSQKAPARNQGPDWAHNEAWVNPDTYRLLPPPTDATSSSTMAVQRELRSMLKEQQSADRLAELGWYMPESLMSDNLFQWMVEMHSFDPELPLAKDMKDKGVNSLLFEIRFPSAFPHSPPFFRIIKPRLLPFIQGGGGHVTGGGSICMDLLVADGWLPSYSISAILLQIKLAISNLDPRPARLAQNWNVPYDIAEALEGYKRAARTHNWTIPAGVEKLVRY</sequence>
<gene>
    <name evidence="7" type="ORF">EXIGLDRAFT_717897</name>
</gene>
<keyword evidence="8" id="KW-1185">Reference proteome</keyword>
<evidence type="ECO:0000313" key="8">
    <source>
        <dbReference type="Proteomes" id="UP000077266"/>
    </source>
</evidence>
<dbReference type="Pfam" id="PF00644">
    <property type="entry name" value="PARP"/>
    <property type="match status" value="1"/>
</dbReference>
<feature type="region of interest" description="Disordered" evidence="5">
    <location>
        <begin position="884"/>
        <end position="914"/>
    </location>
</feature>
<dbReference type="PROSITE" id="PS50127">
    <property type="entry name" value="UBC_2"/>
    <property type="match status" value="1"/>
</dbReference>
<evidence type="ECO:0000256" key="4">
    <source>
        <dbReference type="ARBA" id="ARBA00023027"/>
    </source>
</evidence>
<dbReference type="Gene3D" id="3.90.228.10">
    <property type="match status" value="1"/>
</dbReference>
<keyword evidence="3" id="KW-0548">Nucleotidyltransferase</keyword>
<dbReference type="SUPFAM" id="SSF54495">
    <property type="entry name" value="UBC-like"/>
    <property type="match status" value="1"/>
</dbReference>
<dbReference type="STRING" id="1314781.A0A165P0J1"/>
<dbReference type="InterPro" id="IPR051838">
    <property type="entry name" value="ARTD_PARP"/>
</dbReference>
<feature type="domain" description="UBC core" evidence="6">
    <location>
        <begin position="935"/>
        <end position="1109"/>
    </location>
</feature>
<dbReference type="SMART" id="SM00212">
    <property type="entry name" value="UBCc"/>
    <property type="match status" value="1"/>
</dbReference>
<dbReference type="GO" id="GO:0003950">
    <property type="term" value="F:NAD+ poly-ADP-ribosyltransferase activity"/>
    <property type="evidence" value="ECO:0007669"/>
    <property type="project" value="InterPro"/>
</dbReference>
<accession>A0A165P0J1</accession>
<keyword evidence="2" id="KW-0808">Transferase</keyword>
<dbReference type="GO" id="GO:0016779">
    <property type="term" value="F:nucleotidyltransferase activity"/>
    <property type="evidence" value="ECO:0007669"/>
    <property type="project" value="UniProtKB-KW"/>
</dbReference>
<protein>
    <recommendedName>
        <fullName evidence="6">UBC core domain-containing protein</fullName>
    </recommendedName>
</protein>
<evidence type="ECO:0000256" key="2">
    <source>
        <dbReference type="ARBA" id="ARBA00022679"/>
    </source>
</evidence>
<dbReference type="InParanoid" id="A0A165P0J1"/>
<proteinExistence type="predicted"/>
<dbReference type="Proteomes" id="UP000077266">
    <property type="component" value="Unassembled WGS sequence"/>
</dbReference>
<dbReference type="EMBL" id="KV425893">
    <property type="protein sequence ID" value="KZW01474.1"/>
    <property type="molecule type" value="Genomic_DNA"/>
</dbReference>
<name>A0A165P0J1_EXIGL</name>
<keyword evidence="4" id="KW-0520">NAD</keyword>
<dbReference type="InterPro" id="IPR000608">
    <property type="entry name" value="UBC"/>
</dbReference>
<evidence type="ECO:0000256" key="3">
    <source>
        <dbReference type="ARBA" id="ARBA00022695"/>
    </source>
</evidence>
<dbReference type="Gene3D" id="3.10.110.10">
    <property type="entry name" value="Ubiquitin Conjugating Enzyme"/>
    <property type="match status" value="1"/>
</dbReference>
<dbReference type="AlphaFoldDB" id="A0A165P0J1"/>
<evidence type="ECO:0000256" key="5">
    <source>
        <dbReference type="SAM" id="MobiDB-lite"/>
    </source>
</evidence>